<dbReference type="EC" id="2.1.1.-" evidence="1"/>
<dbReference type="GO" id="GO:0032259">
    <property type="term" value="P:methylation"/>
    <property type="evidence" value="ECO:0007669"/>
    <property type="project" value="UniProtKB-KW"/>
</dbReference>
<keyword evidence="1" id="KW-0808">Transferase</keyword>
<sequence length="246" mass="28024">MLHKIINIFKNKSNEKILSDSIKEIHSQIPQDFGGGCSHHKALLMGLVISEFNLKNSADIGVYRGRSLFPQAIAHKLHTKGLVYGIDPYSNEAAVQNDRPDLQEQLDEFITVTDFQKLYDDVSNLIKKNEYQNNCVLVRKKSSQAAIDFKASNTKFGLVHIDGNHDTKFVMEDVANYFPLLDDKSFIVLDDISWDSVQPAFTLLNKEMIFIDKLINETNDFALFGKGISNEEILLLKEIFKKIKKK</sequence>
<name>A0ABV5GC03_9FLAO</name>
<keyword evidence="1" id="KW-0489">Methyltransferase</keyword>
<dbReference type="RefSeq" id="WP_290284805.1">
    <property type="nucleotide sequence ID" value="NZ_JAUFQN010000019.1"/>
</dbReference>
<proteinExistence type="predicted"/>
<accession>A0ABV5GC03</accession>
<reference evidence="1 2" key="1">
    <citation type="submission" date="2024-09" db="EMBL/GenBank/DDBJ databases">
        <authorList>
            <person name="Sun Q."/>
            <person name="Mori K."/>
        </authorList>
    </citation>
    <scope>NUCLEOTIDE SEQUENCE [LARGE SCALE GENOMIC DNA]</scope>
    <source>
        <strain evidence="1 2">CECT 8460</strain>
    </source>
</reference>
<dbReference type="Proteomes" id="UP001589576">
    <property type="component" value="Unassembled WGS sequence"/>
</dbReference>
<protein>
    <submittedName>
        <fullName evidence="1">Class I SAM-dependent methyltransferase</fullName>
        <ecNumber evidence="1">2.1.1.-</ecNumber>
    </submittedName>
</protein>
<dbReference type="Pfam" id="PF13578">
    <property type="entry name" value="Methyltransf_24"/>
    <property type="match status" value="1"/>
</dbReference>
<evidence type="ECO:0000313" key="1">
    <source>
        <dbReference type="EMBL" id="MFB9088196.1"/>
    </source>
</evidence>
<dbReference type="EMBL" id="JBHMFB010000003">
    <property type="protein sequence ID" value="MFB9088196.1"/>
    <property type="molecule type" value="Genomic_DNA"/>
</dbReference>
<dbReference type="GO" id="GO:0008168">
    <property type="term" value="F:methyltransferase activity"/>
    <property type="evidence" value="ECO:0007669"/>
    <property type="project" value="UniProtKB-KW"/>
</dbReference>
<keyword evidence="2" id="KW-1185">Reference proteome</keyword>
<dbReference type="InterPro" id="IPR029063">
    <property type="entry name" value="SAM-dependent_MTases_sf"/>
</dbReference>
<dbReference type="SUPFAM" id="SSF53335">
    <property type="entry name" value="S-adenosyl-L-methionine-dependent methyltransferases"/>
    <property type="match status" value="1"/>
</dbReference>
<organism evidence="1 2">
    <name type="scientific">Flavobacterium paronense</name>
    <dbReference type="NCBI Taxonomy" id="1392775"/>
    <lineage>
        <taxon>Bacteria</taxon>
        <taxon>Pseudomonadati</taxon>
        <taxon>Bacteroidota</taxon>
        <taxon>Flavobacteriia</taxon>
        <taxon>Flavobacteriales</taxon>
        <taxon>Flavobacteriaceae</taxon>
        <taxon>Flavobacterium</taxon>
    </lineage>
</organism>
<gene>
    <name evidence="1" type="ORF">ACFFUU_01120</name>
</gene>
<dbReference type="Gene3D" id="3.40.50.150">
    <property type="entry name" value="Vaccinia Virus protein VP39"/>
    <property type="match status" value="1"/>
</dbReference>
<comment type="caution">
    <text evidence="1">The sequence shown here is derived from an EMBL/GenBank/DDBJ whole genome shotgun (WGS) entry which is preliminary data.</text>
</comment>
<evidence type="ECO:0000313" key="2">
    <source>
        <dbReference type="Proteomes" id="UP001589576"/>
    </source>
</evidence>